<accession>A0A6A6GFS1</accession>
<organism evidence="1 2">
    <name type="scientific">Elsinoe ampelina</name>
    <dbReference type="NCBI Taxonomy" id="302913"/>
    <lineage>
        <taxon>Eukaryota</taxon>
        <taxon>Fungi</taxon>
        <taxon>Dikarya</taxon>
        <taxon>Ascomycota</taxon>
        <taxon>Pezizomycotina</taxon>
        <taxon>Dothideomycetes</taxon>
        <taxon>Dothideomycetidae</taxon>
        <taxon>Myriangiales</taxon>
        <taxon>Elsinoaceae</taxon>
        <taxon>Elsinoe</taxon>
    </lineage>
</organism>
<keyword evidence="2" id="KW-1185">Reference proteome</keyword>
<gene>
    <name evidence="1" type="ORF">BDZ85DRAFT_261108</name>
</gene>
<dbReference type="AlphaFoldDB" id="A0A6A6GFS1"/>
<protein>
    <submittedName>
        <fullName evidence="1">Uncharacterized protein</fullName>
    </submittedName>
</protein>
<evidence type="ECO:0000313" key="2">
    <source>
        <dbReference type="Proteomes" id="UP000799538"/>
    </source>
</evidence>
<proteinExistence type="predicted"/>
<sequence length="133" mass="14894">MHAIPHDIDRFCHKAIPQRHLHAGTKGMKDGRSILPRGNFSGPRQSFPAPCVDSPWFPKHLRWCSFGVNPPGRRRSSLISAGLTSSCTILLLPRRGRVVCCSFRIENEPRGLGRGILCVELQYCAWHSCDTTC</sequence>
<dbReference type="Proteomes" id="UP000799538">
    <property type="component" value="Unassembled WGS sequence"/>
</dbReference>
<reference evidence="2" key="1">
    <citation type="journal article" date="2020" name="Stud. Mycol.">
        <title>101 Dothideomycetes genomes: A test case for predicting lifestyles and emergence of pathogens.</title>
        <authorList>
            <person name="Haridas S."/>
            <person name="Albert R."/>
            <person name="Binder M."/>
            <person name="Bloem J."/>
            <person name="LaButti K."/>
            <person name="Salamov A."/>
            <person name="Andreopoulos B."/>
            <person name="Baker S."/>
            <person name="Barry K."/>
            <person name="Bills G."/>
            <person name="Bluhm B."/>
            <person name="Cannon C."/>
            <person name="Castanera R."/>
            <person name="Culley D."/>
            <person name="Daum C."/>
            <person name="Ezra D."/>
            <person name="Gonzalez J."/>
            <person name="Henrissat B."/>
            <person name="Kuo A."/>
            <person name="Liang C."/>
            <person name="Lipzen A."/>
            <person name="Lutzoni F."/>
            <person name="Magnuson J."/>
            <person name="Mondo S."/>
            <person name="Nolan M."/>
            <person name="Ohm R."/>
            <person name="Pangilinan J."/>
            <person name="Park H.-J."/>
            <person name="Ramirez L."/>
            <person name="Alfaro M."/>
            <person name="Sun H."/>
            <person name="Tritt A."/>
            <person name="Yoshinaga Y."/>
            <person name="Zwiers L.-H."/>
            <person name="Turgeon B."/>
            <person name="Goodwin S."/>
            <person name="Spatafora J."/>
            <person name="Crous P."/>
            <person name="Grigoriev I."/>
        </authorList>
    </citation>
    <scope>NUCLEOTIDE SEQUENCE [LARGE SCALE GENOMIC DNA]</scope>
    <source>
        <strain evidence="2">CECT 20119</strain>
    </source>
</reference>
<evidence type="ECO:0000313" key="1">
    <source>
        <dbReference type="EMBL" id="KAF2224521.1"/>
    </source>
</evidence>
<name>A0A6A6GFS1_9PEZI</name>
<dbReference type="EMBL" id="ML992505">
    <property type="protein sequence ID" value="KAF2224521.1"/>
    <property type="molecule type" value="Genomic_DNA"/>
</dbReference>